<organism evidence="3 4">
    <name type="scientific">Hydra vulgaris</name>
    <name type="common">Hydra</name>
    <name type="synonym">Hydra attenuata</name>
    <dbReference type="NCBI Taxonomy" id="6087"/>
    <lineage>
        <taxon>Eukaryota</taxon>
        <taxon>Metazoa</taxon>
        <taxon>Cnidaria</taxon>
        <taxon>Hydrozoa</taxon>
        <taxon>Hydroidolina</taxon>
        <taxon>Anthoathecata</taxon>
        <taxon>Aplanulata</taxon>
        <taxon>Hydridae</taxon>
        <taxon>Hydra</taxon>
    </lineage>
</organism>
<keyword evidence="1" id="KW-0479">Metal-binding</keyword>
<keyword evidence="1" id="KW-0863">Zinc-finger</keyword>
<protein>
    <submittedName>
        <fullName evidence="4">Uncharacterized protein LOC100212263 isoform X1</fullName>
    </submittedName>
</protein>
<sequence>MACTSDLKHLTSQEFVAGKPLDNQNKALQEFIQPHIESFNYILENGLNEAVKVADEVLVERSQEVSEHDAAIHSIVGSMHHKANSDLSHDDFQAKHISIYNSSELTNTVQENNLNLLHENDVCLGKVPYINSSQSSTIVTSNDNIPLKDDNGDEIEFEACDEFENVELQVPSTQSKYRCTDCNLTYPTKSVLRKHLQTVHDKGSLPLQKATSRCIHPDCNEIFYHRQKMIDHLKDVHGVSCLQEDLVFNCWDEFILWKEKEEDANFVHFSKNSTHTNAKYYSLTNFTCQREGKAGYKYKGSHKKKYKDLVIGSKICPARMRARLDKPSGKVTVQYCKSHNHKMSFQDFLYRRMPDRLRNEIREKLLSGKSSEEVYKELKSLDNLREERGENFAPSKRQFVTLVNIRTIAKRMQIKEPAASKSCILDAEPYAIQVQKLLDETYNPVILFKDSGSPIEVGPEEIDQLSGALDLLLIGIQTKEQKEMLLKHGHRILLIDITDAIITPVHYIVTLKVLDEYNKGYPVAYLISNSRDETVLFYFFHQIKVQVADFKINAVMTENSCNEYYAFRSVFGDDVKHLLCKWNLHRAWCQKIHEECLGDEVLQQELYFIFLTILEEPNINKFHSIAAEFISNYQIRCPNFIAFFVSNYMSQPEVWTSCYRNTPESDCDELLYGDRIFDRVKKEMKLTNKPKIVDDILELVLKFEHEDYFNRGLNLMLNPPEQEEKSSEHVLGMKIKTSDVIDNYNTDNSWQVKTINYDPADLQTLKEETFVVTWKADVCDMDFCRERCLKLACFGLCSHLYHCSCERECITPCRHIHKVHSIRIGINQSNPEEDSTKNDGTSTSKVNTTHINLINTSSSVNDCKANTSNQLKSAGPIKAQRVEKIKKIKLELVKLYKFLERENIQKYSLDFIEVGLKKVIDECTVIDSIGQNKEVDVNCKKRKIVEKDLSDFKAFVKHSKEKKVMRISSPVMVDIEPYTDFSIQPKKQISGHQKKRYNLTKSKSININIESQHSSNQELTVNALQDQDQLNFFSVVYDNYNEIELSYLNLKNIKNMSTVITNGPHSFSLAYLKALDPNQIENDTALLSKNIPNYHPGYMSEEIIDSYLYCLCNHENLLYIPTNQMHTLRSNQPYTQRFWQADKLKKCKFIFIPWKFIETDFYSMFIIDLCNKNIMYFNPNQAYIEFPQSIKTAHSILVGLMTIEVGFNDYLTAVWPLYQPRYTLESNIQFLDIRNLWYAKQVATGNNVDDSNAEMCQFVKIITWTLTEFCMKHIALDSIQACGKCKLPVGKNPLNCIRCKQSYHRLCINLLNEDLLFVCLS</sequence>
<dbReference type="InterPro" id="IPR013087">
    <property type="entry name" value="Znf_C2H2_type"/>
</dbReference>
<dbReference type="RefSeq" id="XP_065666207.1">
    <property type="nucleotide sequence ID" value="XM_065810135.1"/>
</dbReference>
<dbReference type="Proteomes" id="UP001652625">
    <property type="component" value="Chromosome 11"/>
</dbReference>
<dbReference type="PROSITE" id="PS00028">
    <property type="entry name" value="ZINC_FINGER_C2H2_1"/>
    <property type="match status" value="2"/>
</dbReference>
<reference evidence="4" key="1">
    <citation type="submission" date="2025-08" db="UniProtKB">
        <authorList>
            <consortium name="RefSeq"/>
        </authorList>
    </citation>
    <scope>IDENTIFICATION</scope>
</reference>
<accession>A0ABM4CW99</accession>
<dbReference type="PROSITE" id="PS50157">
    <property type="entry name" value="ZINC_FINGER_C2H2_2"/>
    <property type="match status" value="1"/>
</dbReference>
<feature type="domain" description="C2H2-type" evidence="2">
    <location>
        <begin position="177"/>
        <end position="200"/>
    </location>
</feature>
<dbReference type="InterPro" id="IPR052797">
    <property type="entry name" value="RegFact_GeneExpr_CellDeath"/>
</dbReference>
<evidence type="ECO:0000256" key="1">
    <source>
        <dbReference type="PROSITE-ProRule" id="PRU00042"/>
    </source>
</evidence>
<dbReference type="PANTHER" id="PTHR33936:SF25">
    <property type="entry name" value="C2H2-TYPE DOMAIN-CONTAINING PROTEIN"/>
    <property type="match status" value="1"/>
</dbReference>
<proteinExistence type="predicted"/>
<evidence type="ECO:0000313" key="3">
    <source>
        <dbReference type="Proteomes" id="UP001652625"/>
    </source>
</evidence>
<gene>
    <name evidence="4" type="primary">LOC100212263</name>
</gene>
<dbReference type="SMART" id="SM00355">
    <property type="entry name" value="ZnF_C2H2"/>
    <property type="match status" value="2"/>
</dbReference>
<dbReference type="Gene3D" id="3.30.160.60">
    <property type="entry name" value="Classic Zinc Finger"/>
    <property type="match status" value="1"/>
</dbReference>
<evidence type="ECO:0000313" key="4">
    <source>
        <dbReference type="RefSeq" id="XP_065666207.1"/>
    </source>
</evidence>
<name>A0ABM4CW99_HYDVU</name>
<evidence type="ECO:0000259" key="2">
    <source>
        <dbReference type="PROSITE" id="PS50157"/>
    </source>
</evidence>
<keyword evidence="1" id="KW-0862">Zinc</keyword>
<keyword evidence="3" id="KW-1185">Reference proteome</keyword>
<dbReference type="PANTHER" id="PTHR33936">
    <property type="entry name" value="PROTEIN CBG17840"/>
    <property type="match status" value="1"/>
</dbReference>
<dbReference type="GeneID" id="100212263"/>